<feature type="domain" description="CHAT" evidence="1">
    <location>
        <begin position="733"/>
        <end position="1003"/>
    </location>
</feature>
<dbReference type="Proteomes" id="UP000650582">
    <property type="component" value="Unassembled WGS sequence"/>
</dbReference>
<gene>
    <name evidence="2" type="ORF">RHS04_08700</name>
</gene>
<dbReference type="Gene3D" id="1.25.40.10">
    <property type="entry name" value="Tetratricopeptide repeat domain"/>
    <property type="match status" value="2"/>
</dbReference>
<dbReference type="PANTHER" id="PTHR10098:SF108">
    <property type="entry name" value="TETRATRICOPEPTIDE REPEAT PROTEIN 28"/>
    <property type="match status" value="1"/>
</dbReference>
<dbReference type="InterPro" id="IPR011990">
    <property type="entry name" value="TPR-like_helical_dom_sf"/>
</dbReference>
<dbReference type="InterPro" id="IPR024983">
    <property type="entry name" value="CHAT_dom"/>
</dbReference>
<organism evidence="2 3">
    <name type="scientific">Rhizoctonia solani</name>
    <dbReference type="NCBI Taxonomy" id="456999"/>
    <lineage>
        <taxon>Eukaryota</taxon>
        <taxon>Fungi</taxon>
        <taxon>Dikarya</taxon>
        <taxon>Basidiomycota</taxon>
        <taxon>Agaricomycotina</taxon>
        <taxon>Agaricomycetes</taxon>
        <taxon>Cantharellales</taxon>
        <taxon>Ceratobasidiaceae</taxon>
        <taxon>Rhizoctonia</taxon>
    </lineage>
</organism>
<evidence type="ECO:0000313" key="2">
    <source>
        <dbReference type="EMBL" id="KAF8669748.1"/>
    </source>
</evidence>
<protein>
    <submittedName>
        <fullName evidence="2">TPR-like protein</fullName>
    </submittedName>
</protein>
<dbReference type="AlphaFoldDB" id="A0A8H7H2K7"/>
<dbReference type="Pfam" id="PF12770">
    <property type="entry name" value="CHAT"/>
    <property type="match status" value="1"/>
</dbReference>
<dbReference type="PANTHER" id="PTHR10098">
    <property type="entry name" value="RAPSYN-RELATED"/>
    <property type="match status" value="1"/>
</dbReference>
<comment type="caution">
    <text evidence="2">The sequence shown here is derived from an EMBL/GenBank/DDBJ whole genome shotgun (WGS) entry which is preliminary data.</text>
</comment>
<dbReference type="EMBL" id="JACYCC010000289">
    <property type="protein sequence ID" value="KAF8669748.1"/>
    <property type="molecule type" value="Genomic_DNA"/>
</dbReference>
<accession>A0A8H7H2K7</accession>
<evidence type="ECO:0000313" key="3">
    <source>
        <dbReference type="Proteomes" id="UP000650582"/>
    </source>
</evidence>
<proteinExistence type="predicted"/>
<evidence type="ECO:0000259" key="1">
    <source>
        <dbReference type="Pfam" id="PF12770"/>
    </source>
</evidence>
<reference evidence="2" key="1">
    <citation type="submission" date="2020-09" db="EMBL/GenBank/DDBJ databases">
        <title>Comparative genome analyses of four rice-infecting Rhizoctonia solani isolates reveal extensive enrichment of homogalacturonan modification genes.</title>
        <authorList>
            <person name="Lee D.-Y."/>
            <person name="Jeon J."/>
            <person name="Kim K.-T."/>
            <person name="Cheong K."/>
            <person name="Song H."/>
            <person name="Choi G."/>
            <person name="Ko J."/>
            <person name="Opiyo S.O."/>
            <person name="Zuo S."/>
            <person name="Madhav S."/>
            <person name="Lee Y.-H."/>
            <person name="Wang G.-L."/>
        </authorList>
    </citation>
    <scope>NUCLEOTIDE SEQUENCE</scope>
    <source>
        <strain evidence="2">AG1-IA YN-7</strain>
    </source>
</reference>
<sequence length="1013" mass="113799">MCDENPLDKNRPLGEPIHHNGDVPIGARLYNIAKLHRANFKHTQEIECLDFAISNLLKATSTITEGDTDHYLYQSDLGKWFQIRFEHLGNILDSQSAIYHLNKALDLSSTTPLNHADTLHHLGVSYQTRFERLGTLDNSLQATNYFLQAVKLTPDKDAEKPSRLSSLGVSYQARFERLGDPADLDLSIRIQLEAVEKTSNTNPDKTRMLSNLSVVYISRFQRQGQIIDIDQGIQSLTQALQQTSPHNEQLQGYLTNLGLSHFLRFDRLGEMDDIDEALEYQKRALDLTPESNPDKPSRWSHLGVFCQFRFDRFGQIEDIHNAIEYQTHSVMGIQDNHIHKPKALNNLGNSYQCRFERSGQIGDINMAIKYLQQAILFSPKDDVLRAWWLNNLNRPYYSRFTHLQDVDDLNQAIDLQNEALLLTPIGYAYRPRQLEMLGTLYQERFHLLAHPQDLGAAVDSFKAAATSIGHAVTRLQACRSWAKLCMQHDLSPLKAYTRALELIPQIVWLGTTVSRRYDSLLAEVQDIAMEAAAAAIQHQQYNLALEWLEEGRSVVWNQMLQLRTPFDHLSRHDPNLANQFQKVAEGLEKASGLSQDPERELIAGVSMEQSSQEHRRLAEEWDRLLNDIRSIPSLRNFLKPKNFGELLSSTMTGVMVVINVHRNHCDALALLPGSRDVMHIPLSSLSYNTLINTRDRLVRNTRIGGRGSRRPILNEDRSSDPLESILNMLWIDVVRPVLDSLGYLVSRGSMIALPHVTWCPTGPLTVLPLHAAGYYDRPLASACDFVISSYSPAISALLPLDRPPSKFQGLLAVGEAAAKTNSPLPGTVAEIEKLEQQAHEVAFTRLDEQQATCAAVLDRIEHCSWIHLACHASQNVADPTASALQLHDGPLRLATIAGRSLKHAEFAFLSACETAAGVEALPDEAVHLAAGMMMAGYRSVVATMWSINDQDAPIVAEKLYARLLEGGNPQSHKAAMALHEAVASLRNTVGDDEFERWVPYIHVRYALDYSTWP</sequence>
<name>A0A8H7H2K7_9AGAM</name>
<dbReference type="SUPFAM" id="SSF81901">
    <property type="entry name" value="HCP-like"/>
    <property type="match status" value="1"/>
</dbReference>